<dbReference type="InParanoid" id="Q9TZB9"/>
<dbReference type="InterPro" id="IPR036529">
    <property type="entry name" value="KIX_dom_sf"/>
</dbReference>
<feature type="domain" description="TAZ-type" evidence="14">
    <location>
        <begin position="24"/>
        <end position="103"/>
    </location>
</feature>
<evidence type="ECO:0000313" key="17">
    <source>
        <dbReference type="WormBase" id="C29F9.6"/>
    </source>
</evidence>
<dbReference type="Pfam" id="PF16987">
    <property type="entry name" value="KIX_2"/>
    <property type="match status" value="1"/>
</dbReference>
<dbReference type="Bgee" id="WBGene00016221">
    <property type="expression patterns" value="Expressed in larva and 3 other cell types or tissues"/>
</dbReference>
<evidence type="ECO:0000313" key="16">
    <source>
        <dbReference type="Proteomes" id="UP000001940"/>
    </source>
</evidence>
<dbReference type="EMBL" id="BX284603">
    <property type="protein sequence ID" value="CCD66073.1"/>
    <property type="molecule type" value="Genomic_DNA"/>
</dbReference>
<keyword evidence="7" id="KW-0156">Chromatin regulator</keyword>
<dbReference type="WormBase" id="C29F9.6">
    <property type="protein sequence ID" value="CE43673"/>
    <property type="gene ID" value="WBGene00016221"/>
</dbReference>
<feature type="zinc finger region" description="TAZ-type" evidence="12">
    <location>
        <begin position="24"/>
        <end position="103"/>
    </location>
</feature>
<dbReference type="GO" id="GO:0004402">
    <property type="term" value="F:histone acetyltransferase activity"/>
    <property type="evidence" value="ECO:0007669"/>
    <property type="project" value="InterPro"/>
</dbReference>
<dbReference type="GeneID" id="183023"/>
<dbReference type="UCSC" id="C29F9.6">
    <property type="organism name" value="c. elegans"/>
</dbReference>
<dbReference type="InterPro" id="IPR035898">
    <property type="entry name" value="TAZ_dom_sf"/>
</dbReference>
<dbReference type="SMR" id="Q9TZB9"/>
<dbReference type="SUPFAM" id="SSF47040">
    <property type="entry name" value="Kix domain of CBP (creb binding protein)"/>
    <property type="match status" value="1"/>
</dbReference>
<sequence>MTIPKNPQTLHLSNIRIVQPPSEEDLALSTLSRQLGLMLHAERCQIAEQCPVPQCSTMKEVIGHMMTCWNGFQCPSEHCTSSRMVIHHWTRCTNAECPICGAHRTAQNMNALSTIPIVKDPEPRPPGTSQPWHSEVPKTDREAVIERISKHIMLHPQRFEPIWKIKEDARAAELQIFEAAGSRDEYYRMVEERAPREQDKAPEGPGQEAQKEEKGAGEEDPDEVFDHMEGTSKDFQGSTD</sequence>
<comment type="subcellular location">
    <subcellularLocation>
        <location evidence="1">Nucleus</location>
    </subcellularLocation>
</comment>
<evidence type="ECO:0000256" key="8">
    <source>
        <dbReference type="ARBA" id="ARBA00023015"/>
    </source>
</evidence>
<evidence type="ECO:0000256" key="2">
    <source>
        <dbReference type="ARBA" id="ARBA00013184"/>
    </source>
</evidence>
<evidence type="ECO:0000256" key="4">
    <source>
        <dbReference type="ARBA" id="ARBA00022723"/>
    </source>
</evidence>
<dbReference type="GO" id="GO:0008270">
    <property type="term" value="F:zinc ion binding"/>
    <property type="evidence" value="ECO:0007669"/>
    <property type="project" value="UniProtKB-KW"/>
</dbReference>
<dbReference type="InterPro" id="IPR000197">
    <property type="entry name" value="Znf_TAZ"/>
</dbReference>
<evidence type="ECO:0000256" key="1">
    <source>
        <dbReference type="ARBA" id="ARBA00004123"/>
    </source>
</evidence>
<feature type="region of interest" description="Disordered" evidence="13">
    <location>
        <begin position="116"/>
        <end position="139"/>
    </location>
</feature>
<evidence type="ECO:0000259" key="14">
    <source>
        <dbReference type="PROSITE" id="PS50134"/>
    </source>
</evidence>
<dbReference type="Proteomes" id="UP000001940">
    <property type="component" value="Chromosome III"/>
</dbReference>
<organism evidence="15 16">
    <name type="scientific">Caenorhabditis elegans</name>
    <dbReference type="NCBI Taxonomy" id="6239"/>
    <lineage>
        <taxon>Eukaryota</taxon>
        <taxon>Metazoa</taxon>
        <taxon>Ecdysozoa</taxon>
        <taxon>Nematoda</taxon>
        <taxon>Chromadorea</taxon>
        <taxon>Rhabditida</taxon>
        <taxon>Rhabditina</taxon>
        <taxon>Rhabditomorpha</taxon>
        <taxon>Rhabditoidea</taxon>
        <taxon>Rhabditidae</taxon>
        <taxon>Peloderinae</taxon>
        <taxon>Caenorhabditis</taxon>
    </lineage>
</organism>
<evidence type="ECO:0000256" key="11">
    <source>
        <dbReference type="ARBA" id="ARBA00048017"/>
    </source>
</evidence>
<evidence type="ECO:0000256" key="5">
    <source>
        <dbReference type="ARBA" id="ARBA00022771"/>
    </source>
</evidence>
<dbReference type="PaxDb" id="6239-C29F9.6.2"/>
<feature type="region of interest" description="Disordered" evidence="13">
    <location>
        <begin position="189"/>
        <end position="240"/>
    </location>
</feature>
<dbReference type="CTD" id="183023"/>
<evidence type="ECO:0000256" key="9">
    <source>
        <dbReference type="ARBA" id="ARBA00023163"/>
    </source>
</evidence>
<dbReference type="AlphaFoldDB" id="Q9TZB9"/>
<keyword evidence="8" id="KW-0805">Transcription regulation</keyword>
<evidence type="ECO:0000256" key="6">
    <source>
        <dbReference type="ARBA" id="ARBA00022833"/>
    </source>
</evidence>
<evidence type="ECO:0000256" key="13">
    <source>
        <dbReference type="SAM" id="MobiDB-lite"/>
    </source>
</evidence>
<dbReference type="KEGG" id="cel:CELE_C29F9.6"/>
<dbReference type="GO" id="GO:0005634">
    <property type="term" value="C:nucleus"/>
    <property type="evidence" value="ECO:0007669"/>
    <property type="project" value="UniProtKB-SubCell"/>
</dbReference>
<dbReference type="SMART" id="SM00551">
    <property type="entry name" value="ZnF_TAZ"/>
    <property type="match status" value="1"/>
</dbReference>
<dbReference type="HOGENOM" id="CLU_1225758_0_0_1"/>
<evidence type="ECO:0000256" key="3">
    <source>
        <dbReference type="ARBA" id="ARBA00022679"/>
    </source>
</evidence>
<dbReference type="Pfam" id="PF02135">
    <property type="entry name" value="zf-TAZ"/>
    <property type="match status" value="1"/>
</dbReference>
<dbReference type="STRING" id="6239.C29F9.6.1"/>
<reference evidence="15 16" key="1">
    <citation type="journal article" date="1998" name="Science">
        <title>Genome sequence of the nematode C. elegans: a platform for investigating biology.</title>
        <authorList>
            <consortium name="The C. elegans sequencing consortium"/>
            <person name="Sulson J.E."/>
            <person name="Waterston R."/>
        </authorList>
    </citation>
    <scope>NUCLEOTIDE SEQUENCE [LARGE SCALE GENOMIC DNA]</scope>
    <source>
        <strain evidence="15 16">Bristol N2</strain>
    </source>
</reference>
<dbReference type="EC" id="2.3.1.48" evidence="2"/>
<dbReference type="PROSITE" id="PS50134">
    <property type="entry name" value="ZF_TAZ"/>
    <property type="match status" value="1"/>
</dbReference>
<dbReference type="PANTHER" id="PTHR13808:SF1">
    <property type="entry name" value="HISTONE ACETYLTRANSFERASE"/>
    <property type="match status" value="1"/>
</dbReference>
<gene>
    <name evidence="15 17" type="ORF">C29F9.6</name>
    <name evidence="15" type="ORF">CELE_C29F9.6</name>
</gene>
<dbReference type="GO" id="GO:0003712">
    <property type="term" value="F:transcription coregulator activity"/>
    <property type="evidence" value="ECO:0007669"/>
    <property type="project" value="InterPro"/>
</dbReference>
<evidence type="ECO:0000256" key="12">
    <source>
        <dbReference type="PROSITE-ProRule" id="PRU00203"/>
    </source>
</evidence>
<dbReference type="Gene3D" id="1.20.1020.10">
    <property type="entry name" value="TAZ domain"/>
    <property type="match status" value="1"/>
</dbReference>
<dbReference type="GO" id="GO:0006355">
    <property type="term" value="P:regulation of DNA-templated transcription"/>
    <property type="evidence" value="ECO:0007669"/>
    <property type="project" value="InterPro"/>
</dbReference>
<keyword evidence="16" id="KW-1185">Reference proteome</keyword>
<dbReference type="AGR" id="WB:WBGene00016221"/>
<feature type="compositionally biased region" description="Basic and acidic residues" evidence="13">
    <location>
        <begin position="189"/>
        <end position="202"/>
    </location>
</feature>
<comment type="catalytic activity">
    <reaction evidence="11">
        <text>L-lysyl-[protein] + acetyl-CoA = N(6)-acetyl-L-lysyl-[protein] + CoA + H(+)</text>
        <dbReference type="Rhea" id="RHEA:45948"/>
        <dbReference type="Rhea" id="RHEA-COMP:9752"/>
        <dbReference type="Rhea" id="RHEA-COMP:10731"/>
        <dbReference type="ChEBI" id="CHEBI:15378"/>
        <dbReference type="ChEBI" id="CHEBI:29969"/>
        <dbReference type="ChEBI" id="CHEBI:57287"/>
        <dbReference type="ChEBI" id="CHEBI:57288"/>
        <dbReference type="ChEBI" id="CHEBI:61930"/>
        <dbReference type="EC" id="2.3.1.48"/>
    </reaction>
</comment>
<dbReference type="RefSeq" id="NP_497144.3">
    <property type="nucleotide sequence ID" value="NM_064743.4"/>
</dbReference>
<dbReference type="PANTHER" id="PTHR13808">
    <property type="entry name" value="CBP/P300-RELATED"/>
    <property type="match status" value="1"/>
</dbReference>
<keyword evidence="9" id="KW-0804">Transcription</keyword>
<dbReference type="InterPro" id="IPR013178">
    <property type="entry name" value="Histone_AcTrfase_Rtt109/CBP"/>
</dbReference>
<evidence type="ECO:0000256" key="10">
    <source>
        <dbReference type="ARBA" id="ARBA00023242"/>
    </source>
</evidence>
<keyword evidence="5 12" id="KW-0863">Zinc-finger</keyword>
<keyword evidence="4 12" id="KW-0479">Metal-binding</keyword>
<protein>
    <recommendedName>
        <fullName evidence="2">histone acetyltransferase</fullName>
        <ecNumber evidence="2">2.3.1.48</ecNumber>
    </recommendedName>
</protein>
<dbReference type="Gene3D" id="1.10.246.20">
    <property type="entry name" value="Coactivator CBP, KIX domain"/>
    <property type="match status" value="1"/>
</dbReference>
<keyword evidence="6 12" id="KW-0862">Zinc</keyword>
<evidence type="ECO:0000313" key="15">
    <source>
        <dbReference type="EMBL" id="CCD66073.1"/>
    </source>
</evidence>
<dbReference type="eggNOG" id="KOG1778">
    <property type="taxonomic scope" value="Eukaryota"/>
</dbReference>
<proteinExistence type="predicted"/>
<accession>Q9TZB9</accession>
<dbReference type="OrthoDB" id="899at2759"/>
<dbReference type="SUPFAM" id="SSF57933">
    <property type="entry name" value="TAZ domain"/>
    <property type="match status" value="1"/>
</dbReference>
<keyword evidence="3" id="KW-0808">Transferase</keyword>
<dbReference type="InterPro" id="IPR036546">
    <property type="entry name" value="MED15_KIX"/>
</dbReference>
<keyword evidence="10" id="KW-0539">Nucleus</keyword>
<evidence type="ECO:0000256" key="7">
    <source>
        <dbReference type="ARBA" id="ARBA00022853"/>
    </source>
</evidence>
<name>Q9TZB9_CAEEL</name>
<dbReference type="PhylomeDB" id="Q9TZB9"/>